<sequence>MPDPRGTLEMRLSVAPPTGGPATFPAGKVSAAPHRAAYVVQPVALDRICMVKLVRDRKKVPDFELSELKSSIAELGLSNPIRVESRPDGDFDLIQGYRRLSAYRELLKETGDVAAYGAIPAAVTEPGADLDALYRRMVDENLVRKGISFAEMAMLALDFASDPGTSEDDPERAVAVLYKSASYQKRSYIRSFMTIVRRLDKALLYPQEIPRSLGLTLARRLEEVEGLAMAIRAELADWDNRSIADELDVLRRLCGAVEDGAGQAIRPAPRPSRAAAGTRTSFTFDRRHERCLCIAAKGRLDIRLDRDFSAIDRTRLEQALRLMLDQVAP</sequence>
<dbReference type="EMBL" id="CP069370">
    <property type="protein sequence ID" value="QYZ69329.1"/>
    <property type="molecule type" value="Genomic_DNA"/>
</dbReference>
<evidence type="ECO:0000259" key="1">
    <source>
        <dbReference type="SMART" id="SM00470"/>
    </source>
</evidence>
<dbReference type="GO" id="GO:0007059">
    <property type="term" value="P:chromosome segregation"/>
    <property type="evidence" value="ECO:0007669"/>
    <property type="project" value="TreeGrafter"/>
</dbReference>
<dbReference type="InterPro" id="IPR003115">
    <property type="entry name" value="ParB_N"/>
</dbReference>
<organism evidence="2 3">
    <name type="scientific">Neotabrizicola shimadae</name>
    <dbReference type="NCBI Taxonomy" id="2807096"/>
    <lineage>
        <taxon>Bacteria</taxon>
        <taxon>Pseudomonadati</taxon>
        <taxon>Pseudomonadota</taxon>
        <taxon>Alphaproteobacteria</taxon>
        <taxon>Rhodobacterales</taxon>
        <taxon>Paracoccaceae</taxon>
        <taxon>Neotabrizicola</taxon>
    </lineage>
</organism>
<dbReference type="RefSeq" id="WP_220661549.1">
    <property type="nucleotide sequence ID" value="NZ_CP069370.1"/>
</dbReference>
<dbReference type="AlphaFoldDB" id="A0A8G1EDE6"/>
<evidence type="ECO:0000313" key="2">
    <source>
        <dbReference type="EMBL" id="QYZ69329.1"/>
    </source>
</evidence>
<dbReference type="GO" id="GO:0005694">
    <property type="term" value="C:chromosome"/>
    <property type="evidence" value="ECO:0007669"/>
    <property type="project" value="TreeGrafter"/>
</dbReference>
<dbReference type="Proteomes" id="UP000826300">
    <property type="component" value="Chromosome"/>
</dbReference>
<dbReference type="InterPro" id="IPR050336">
    <property type="entry name" value="Chromosome_partition/occlusion"/>
</dbReference>
<feature type="domain" description="ParB-like N-terminal" evidence="1">
    <location>
        <begin position="41"/>
        <end position="142"/>
    </location>
</feature>
<dbReference type="InterPro" id="IPR036086">
    <property type="entry name" value="ParB/Sulfiredoxin_sf"/>
</dbReference>
<dbReference type="Pfam" id="PF02195">
    <property type="entry name" value="ParB_N"/>
    <property type="match status" value="1"/>
</dbReference>
<dbReference type="SUPFAM" id="SSF110849">
    <property type="entry name" value="ParB/Sulfiredoxin"/>
    <property type="match status" value="1"/>
</dbReference>
<dbReference type="SMART" id="SM00470">
    <property type="entry name" value="ParB"/>
    <property type="match status" value="1"/>
</dbReference>
<dbReference type="PANTHER" id="PTHR33375:SF1">
    <property type="entry name" value="CHROMOSOME-PARTITIONING PROTEIN PARB-RELATED"/>
    <property type="match status" value="1"/>
</dbReference>
<protein>
    <submittedName>
        <fullName evidence="2">ParB N-terminal domain-containing protein</fullName>
    </submittedName>
</protein>
<keyword evidence="3" id="KW-1185">Reference proteome</keyword>
<dbReference type="PANTHER" id="PTHR33375">
    <property type="entry name" value="CHROMOSOME-PARTITIONING PROTEIN PARB-RELATED"/>
    <property type="match status" value="1"/>
</dbReference>
<accession>A0A8G1EDE6</accession>
<dbReference type="KEGG" id="nsm:JO391_16570"/>
<evidence type="ECO:0000313" key="3">
    <source>
        <dbReference type="Proteomes" id="UP000826300"/>
    </source>
</evidence>
<dbReference type="Gene3D" id="3.90.1530.30">
    <property type="match status" value="1"/>
</dbReference>
<reference evidence="2" key="1">
    <citation type="submission" date="2021-02" db="EMBL/GenBank/DDBJ databases">
        <title>Rhodobacter shimadae sp. nov., an aerobic anoxygenic phototrophic bacterium isolated from a hot spring.</title>
        <authorList>
            <person name="Muramatsu S."/>
            <person name="Haruta S."/>
            <person name="Hirose S."/>
            <person name="Hanada S."/>
        </authorList>
    </citation>
    <scope>NUCLEOTIDE SEQUENCE</scope>
    <source>
        <strain evidence="2">N10</strain>
    </source>
</reference>
<name>A0A8G1EDE6_9RHOB</name>
<gene>
    <name evidence="2" type="ORF">JO391_16570</name>
</gene>
<proteinExistence type="predicted"/>